<reference evidence="3" key="1">
    <citation type="submission" date="2021-06" db="EMBL/GenBank/DDBJ databases">
        <authorList>
            <person name="Kallberg Y."/>
            <person name="Tangrot J."/>
            <person name="Rosling A."/>
        </authorList>
    </citation>
    <scope>NUCLEOTIDE SEQUENCE</scope>
    <source>
        <strain evidence="3">MA453B</strain>
    </source>
</reference>
<dbReference type="EMBL" id="CAJVPY010059451">
    <property type="protein sequence ID" value="CAG8820499.1"/>
    <property type="molecule type" value="Genomic_DNA"/>
</dbReference>
<dbReference type="InterPro" id="IPR045093">
    <property type="entry name" value="Cullin"/>
</dbReference>
<dbReference type="PANTHER" id="PTHR11932">
    <property type="entry name" value="CULLIN"/>
    <property type="match status" value="1"/>
</dbReference>
<sequence>DRVYAKSANVPLVYELGLELFRDTIVRSTIYLIQNHLLDILLNQILLERENEIIDRRFLETSAEYYQVEGQMLVGECDAPEYMKKIEKRLNEEE</sequence>
<organism evidence="3 4">
    <name type="scientific">Dentiscutata erythropus</name>
    <dbReference type="NCBI Taxonomy" id="1348616"/>
    <lineage>
        <taxon>Eukaryota</taxon>
        <taxon>Fungi</taxon>
        <taxon>Fungi incertae sedis</taxon>
        <taxon>Mucoromycota</taxon>
        <taxon>Glomeromycotina</taxon>
        <taxon>Glomeromycetes</taxon>
        <taxon>Diversisporales</taxon>
        <taxon>Gigasporaceae</taxon>
        <taxon>Dentiscutata</taxon>
    </lineage>
</organism>
<evidence type="ECO:0000313" key="4">
    <source>
        <dbReference type="Proteomes" id="UP000789405"/>
    </source>
</evidence>
<feature type="non-terminal residue" evidence="3">
    <location>
        <position position="1"/>
    </location>
</feature>
<accession>A0A9N9KC21</accession>
<gene>
    <name evidence="3" type="ORF">DERYTH_LOCUS26967</name>
</gene>
<name>A0A9N9KC21_9GLOM</name>
<dbReference type="Pfam" id="PF00888">
    <property type="entry name" value="Cullin"/>
    <property type="match status" value="1"/>
</dbReference>
<dbReference type="OrthoDB" id="1707423at2759"/>
<comment type="similarity">
    <text evidence="1">Belongs to the cullin family.</text>
</comment>
<keyword evidence="4" id="KW-1185">Reference proteome</keyword>
<proteinExistence type="inferred from homology"/>
<evidence type="ECO:0000313" key="3">
    <source>
        <dbReference type="EMBL" id="CAG8820499.1"/>
    </source>
</evidence>
<feature type="domain" description="Cullin N-terminal" evidence="2">
    <location>
        <begin position="1"/>
        <end position="56"/>
    </location>
</feature>
<evidence type="ECO:0000256" key="1">
    <source>
        <dbReference type="ARBA" id="ARBA00006019"/>
    </source>
</evidence>
<protein>
    <submittedName>
        <fullName evidence="3">8620_t:CDS:1</fullName>
    </submittedName>
</protein>
<dbReference type="AlphaFoldDB" id="A0A9N9KC21"/>
<dbReference type="InterPro" id="IPR001373">
    <property type="entry name" value="Cullin_N"/>
</dbReference>
<dbReference type="SUPFAM" id="SSF74788">
    <property type="entry name" value="Cullin repeat-like"/>
    <property type="match status" value="1"/>
</dbReference>
<evidence type="ECO:0000259" key="2">
    <source>
        <dbReference type="Pfam" id="PF00888"/>
    </source>
</evidence>
<dbReference type="InterPro" id="IPR016159">
    <property type="entry name" value="Cullin_repeat-like_dom_sf"/>
</dbReference>
<dbReference type="Gene3D" id="1.20.1310.10">
    <property type="entry name" value="Cullin Repeats"/>
    <property type="match status" value="1"/>
</dbReference>
<dbReference type="Proteomes" id="UP000789405">
    <property type="component" value="Unassembled WGS sequence"/>
</dbReference>
<comment type="caution">
    <text evidence="3">The sequence shown here is derived from an EMBL/GenBank/DDBJ whole genome shotgun (WGS) entry which is preliminary data.</text>
</comment>